<dbReference type="PANTHER" id="PTHR11076:SF34">
    <property type="entry name" value="PROTEIN UMUC"/>
    <property type="match status" value="1"/>
</dbReference>
<keyword evidence="2" id="KW-0227">DNA damage</keyword>
<dbReference type="InterPro" id="IPR025188">
    <property type="entry name" value="DUF4113"/>
</dbReference>
<accession>A0A9X1YMY3</accession>
<dbReference type="AlphaFoldDB" id="A0A9X1YMY3"/>
<dbReference type="InterPro" id="IPR017961">
    <property type="entry name" value="DNA_pol_Y-fam_little_finger"/>
</dbReference>
<dbReference type="Pfam" id="PF13438">
    <property type="entry name" value="DUF4113"/>
    <property type="match status" value="1"/>
</dbReference>
<dbReference type="Gene3D" id="1.10.150.20">
    <property type="entry name" value="5' to 3' exonuclease, C-terminal subdomain"/>
    <property type="match status" value="1"/>
</dbReference>
<keyword evidence="5" id="KW-0742">SOS response</keyword>
<dbReference type="Gene3D" id="3.30.70.270">
    <property type="match status" value="1"/>
</dbReference>
<evidence type="ECO:0000256" key="4">
    <source>
        <dbReference type="ARBA" id="ARBA00023204"/>
    </source>
</evidence>
<dbReference type="RefSeq" id="WP_275683377.1">
    <property type="nucleotide sequence ID" value="NZ_JAJLJH010000004.1"/>
</dbReference>
<evidence type="ECO:0000256" key="1">
    <source>
        <dbReference type="ARBA" id="ARBA00010945"/>
    </source>
</evidence>
<evidence type="ECO:0000259" key="6">
    <source>
        <dbReference type="PROSITE" id="PS50173"/>
    </source>
</evidence>
<dbReference type="InterPro" id="IPR043502">
    <property type="entry name" value="DNA/RNA_pol_sf"/>
</dbReference>
<dbReference type="InterPro" id="IPR043128">
    <property type="entry name" value="Rev_trsase/Diguanyl_cyclase"/>
</dbReference>
<dbReference type="Gene3D" id="3.40.1170.60">
    <property type="match status" value="1"/>
</dbReference>
<keyword evidence="8" id="KW-1185">Reference proteome</keyword>
<dbReference type="Pfam" id="PF11799">
    <property type="entry name" value="IMS_C"/>
    <property type="match status" value="1"/>
</dbReference>
<organism evidence="7 8">
    <name type="scientific">Scleromatobacter humisilvae</name>
    <dbReference type="NCBI Taxonomy" id="2897159"/>
    <lineage>
        <taxon>Bacteria</taxon>
        <taxon>Pseudomonadati</taxon>
        <taxon>Pseudomonadota</taxon>
        <taxon>Betaproteobacteria</taxon>
        <taxon>Burkholderiales</taxon>
        <taxon>Sphaerotilaceae</taxon>
        <taxon>Scleromatobacter</taxon>
    </lineage>
</organism>
<dbReference type="EMBL" id="JAJLJH010000004">
    <property type="protein sequence ID" value="MCK9687337.1"/>
    <property type="molecule type" value="Genomic_DNA"/>
</dbReference>
<dbReference type="GO" id="GO:0003887">
    <property type="term" value="F:DNA-directed DNA polymerase activity"/>
    <property type="evidence" value="ECO:0007669"/>
    <property type="project" value="TreeGrafter"/>
</dbReference>
<keyword evidence="4" id="KW-0234">DNA repair</keyword>
<dbReference type="Proteomes" id="UP001139353">
    <property type="component" value="Unassembled WGS sequence"/>
</dbReference>
<evidence type="ECO:0000313" key="8">
    <source>
        <dbReference type="Proteomes" id="UP001139353"/>
    </source>
</evidence>
<dbReference type="GO" id="GO:0005829">
    <property type="term" value="C:cytosol"/>
    <property type="evidence" value="ECO:0007669"/>
    <property type="project" value="TreeGrafter"/>
</dbReference>
<feature type="domain" description="UmuC" evidence="6">
    <location>
        <begin position="2"/>
        <end position="195"/>
    </location>
</feature>
<dbReference type="GO" id="GO:0003684">
    <property type="term" value="F:damaged DNA binding"/>
    <property type="evidence" value="ECO:0007669"/>
    <property type="project" value="InterPro"/>
</dbReference>
<gene>
    <name evidence="7" type="ORF">LPC04_16645</name>
</gene>
<comment type="similarity">
    <text evidence="1">Belongs to the DNA polymerase type-Y family.</text>
</comment>
<dbReference type="SUPFAM" id="SSF56672">
    <property type="entry name" value="DNA/RNA polymerases"/>
    <property type="match status" value="1"/>
</dbReference>
<dbReference type="GO" id="GO:0006281">
    <property type="term" value="P:DNA repair"/>
    <property type="evidence" value="ECO:0007669"/>
    <property type="project" value="UniProtKB-KW"/>
</dbReference>
<evidence type="ECO:0000256" key="3">
    <source>
        <dbReference type="ARBA" id="ARBA00023199"/>
    </source>
</evidence>
<dbReference type="InterPro" id="IPR050116">
    <property type="entry name" value="DNA_polymerase-Y"/>
</dbReference>
<proteinExistence type="inferred from homology"/>
<keyword evidence="3" id="KW-0741">SOS mutagenesis</keyword>
<reference evidence="7" key="1">
    <citation type="submission" date="2021-11" db="EMBL/GenBank/DDBJ databases">
        <title>BS-T2-15 a new species belonging to the Comamonadaceae family isolated from the soil of a French oak forest.</title>
        <authorList>
            <person name="Mieszkin S."/>
            <person name="Alain K."/>
        </authorList>
    </citation>
    <scope>NUCLEOTIDE SEQUENCE</scope>
    <source>
        <strain evidence="7">BS-T2-15</strain>
    </source>
</reference>
<name>A0A9X1YMY3_9BURK</name>
<dbReference type="PROSITE" id="PS50173">
    <property type="entry name" value="UMUC"/>
    <property type="match status" value="1"/>
</dbReference>
<dbReference type="PANTHER" id="PTHR11076">
    <property type="entry name" value="DNA REPAIR POLYMERASE UMUC / TRANSFERASE FAMILY MEMBER"/>
    <property type="match status" value="1"/>
</dbReference>
<dbReference type="CDD" id="cd01700">
    <property type="entry name" value="PolY_Pol_V_umuC"/>
    <property type="match status" value="1"/>
</dbReference>
<sequence length="444" mass="48259">MYGLIDGNNFYVSCERVFAPRLVGKPVVVLSSNDGACIARSNEAKEIGVKMAQPWFQVKHLERSAGLIAVSANHELYGDMSARMMDVEARYAPRQEVYSVDESFLDFTGVCDDLMATGKAMRAAILQETGLPTSVGFGATKTLAKLANHIGKTADRKPGLYPAHLAQVCDFGRLQPQELDALFAATEVGNVWGVGKKITEKLKAGGIHTVLDLMRADSAQLRAQFSVTLEKTLLELRGTSCMEVDDAPAPRQQILVSRSFGTAITNVEGIIEACSEFVSRAAERLRGQGSLAGAVGIFFTTSPFRQNDRQHSVNVTVPLVRPTADSAVLVSAAAAAVRAHFRHGFNYAKAGAVLTDLRPVGQEQGELDLFSSIEQEAAAHTEAARAKLMTAMDALNHRFGRDSVRLGSTAAASSRDEIRVWATKQERRSPRYTTRWDEMLVVRA</sequence>
<protein>
    <submittedName>
        <fullName evidence="7">Y-family DNA polymerase</fullName>
    </submittedName>
</protein>
<comment type="caution">
    <text evidence="7">The sequence shown here is derived from an EMBL/GenBank/DDBJ whole genome shotgun (WGS) entry which is preliminary data.</text>
</comment>
<evidence type="ECO:0000256" key="2">
    <source>
        <dbReference type="ARBA" id="ARBA00022763"/>
    </source>
</evidence>
<dbReference type="Pfam" id="PF00817">
    <property type="entry name" value="IMS"/>
    <property type="match status" value="1"/>
</dbReference>
<evidence type="ECO:0000256" key="5">
    <source>
        <dbReference type="ARBA" id="ARBA00023236"/>
    </source>
</evidence>
<dbReference type="InterPro" id="IPR001126">
    <property type="entry name" value="UmuC"/>
</dbReference>
<dbReference type="GO" id="GO:0042276">
    <property type="term" value="P:error-prone translesion synthesis"/>
    <property type="evidence" value="ECO:0007669"/>
    <property type="project" value="TreeGrafter"/>
</dbReference>
<evidence type="ECO:0000313" key="7">
    <source>
        <dbReference type="EMBL" id="MCK9687337.1"/>
    </source>
</evidence>
<dbReference type="GO" id="GO:0009432">
    <property type="term" value="P:SOS response"/>
    <property type="evidence" value="ECO:0007669"/>
    <property type="project" value="UniProtKB-KW"/>
</dbReference>